<keyword evidence="1" id="KW-0472">Membrane</keyword>
<accession>A0A0U3BC32</accession>
<dbReference type="STRING" id="1172567.WQO_17605"/>
<keyword evidence="1" id="KW-1133">Transmembrane helix</keyword>
<proteinExistence type="predicted"/>
<dbReference type="AlphaFoldDB" id="A0A0U3BC32"/>
<feature type="transmembrane region" description="Helical" evidence="1">
    <location>
        <begin position="40"/>
        <end position="59"/>
    </location>
</feature>
<dbReference type="Proteomes" id="UP000064183">
    <property type="component" value="Chromosome"/>
</dbReference>
<dbReference type="RefSeq" id="WP_010060517.1">
    <property type="nucleotide sequence ID" value="NZ_CP013738.1"/>
</dbReference>
<keyword evidence="1" id="KW-0812">Transmembrane</keyword>
<evidence type="ECO:0000256" key="1">
    <source>
        <dbReference type="SAM" id="Phobius"/>
    </source>
</evidence>
<feature type="transmembrane region" description="Helical" evidence="1">
    <location>
        <begin position="12"/>
        <end position="34"/>
    </location>
</feature>
<feature type="transmembrane region" description="Helical" evidence="1">
    <location>
        <begin position="66"/>
        <end position="86"/>
    </location>
</feature>
<dbReference type="EMBL" id="CP013738">
    <property type="protein sequence ID" value="ALU94983.1"/>
    <property type="molecule type" value="Genomic_DNA"/>
</dbReference>
<evidence type="ECO:0000313" key="2">
    <source>
        <dbReference type="EMBL" id="ALU94983.1"/>
    </source>
</evidence>
<dbReference type="GeneID" id="27784182"/>
<reference evidence="2 3" key="1">
    <citation type="journal article" date="2012" name="J. Bacteriol.">
        <title>Draft genome sequence of Streptomyces globisporus C-1027, which produces an antitumor antibiotic consisting of a nine-membered enediyne with a chromoprotein.</title>
        <authorList>
            <person name="Wang L."/>
            <person name="Wang S."/>
            <person name="He Q."/>
            <person name="Yu T."/>
            <person name="Li Q."/>
            <person name="Hong B."/>
        </authorList>
    </citation>
    <scope>NUCLEOTIDE SEQUENCE [LARGE SCALE GENOMIC DNA]</scope>
    <source>
        <strain evidence="2 3">C-1027</strain>
    </source>
</reference>
<gene>
    <name evidence="2" type="ORF">WQO_17605</name>
</gene>
<sequence>MSTPLARAGAGLRLMRAAVFTAVCVVLSAAGHMLAAGTAVPAWTLLAGFLGVLAVAALLAGRERSLPGIVGALAGGQILLHVLFAYGSHGSSPSVASGTAGGDNPLIRFASGLVCGEGPARLNAAEAHRIVSSAGIDPSTLPGGHGHPGAGGASGAAQAAASAGGDGASGIAQVCAAVTAMLPSLPMFLAHVLVALATGWLLRRGEIALFALARLSAHSAQALAAGARLRSLRAALALVRALRAGEREQLVAGPRAPRHGDDVPLPTAGDPLQHLVIRRGPPAPYALAA</sequence>
<organism evidence="2 3">
    <name type="scientific">Streptomyces globisporus C-1027</name>
    <dbReference type="NCBI Taxonomy" id="1172567"/>
    <lineage>
        <taxon>Bacteria</taxon>
        <taxon>Bacillati</taxon>
        <taxon>Actinomycetota</taxon>
        <taxon>Actinomycetes</taxon>
        <taxon>Kitasatosporales</taxon>
        <taxon>Streptomycetaceae</taxon>
        <taxon>Streptomyces</taxon>
    </lineage>
</organism>
<dbReference type="KEGG" id="sgb:WQO_17605"/>
<feature type="transmembrane region" description="Helical" evidence="1">
    <location>
        <begin position="185"/>
        <end position="202"/>
    </location>
</feature>
<evidence type="ECO:0008006" key="4">
    <source>
        <dbReference type="Google" id="ProtNLM"/>
    </source>
</evidence>
<name>A0A0U3BC32_STRGL</name>
<protein>
    <recommendedName>
        <fullName evidence="4">Integral membrane protein</fullName>
    </recommendedName>
</protein>
<evidence type="ECO:0000313" key="3">
    <source>
        <dbReference type="Proteomes" id="UP000064183"/>
    </source>
</evidence>